<dbReference type="Proteomes" id="UP001245184">
    <property type="component" value="Unassembled WGS sequence"/>
</dbReference>
<accession>A0ABD5CN64</accession>
<protein>
    <submittedName>
        <fullName evidence="1">Uncharacterized protein</fullName>
    </submittedName>
</protein>
<evidence type="ECO:0000313" key="1">
    <source>
        <dbReference type="EMBL" id="MDR6206680.1"/>
    </source>
</evidence>
<evidence type="ECO:0000313" key="2">
    <source>
        <dbReference type="Proteomes" id="UP001245184"/>
    </source>
</evidence>
<organism evidence="1 2">
    <name type="scientific">Paraburkholderia graminis</name>
    <dbReference type="NCBI Taxonomy" id="60548"/>
    <lineage>
        <taxon>Bacteria</taxon>
        <taxon>Pseudomonadati</taxon>
        <taxon>Pseudomonadota</taxon>
        <taxon>Betaproteobacteria</taxon>
        <taxon>Burkholderiales</taxon>
        <taxon>Burkholderiaceae</taxon>
        <taxon>Paraburkholderia</taxon>
    </lineage>
</organism>
<reference evidence="1 2" key="1">
    <citation type="submission" date="2023-08" db="EMBL/GenBank/DDBJ databases">
        <title>Genome sequencing of plant associated microbes to promote plant fitness in Sorghum bicolor and Oryza sativa.</title>
        <authorList>
            <person name="Coleman-Derr D."/>
        </authorList>
    </citation>
    <scope>NUCLEOTIDE SEQUENCE [LARGE SCALE GENOMIC DNA]</scope>
    <source>
        <strain evidence="1 2">SLBN-33</strain>
    </source>
</reference>
<name>A0ABD5CN64_9BURK</name>
<dbReference type="EMBL" id="JAVIZN010000002">
    <property type="protein sequence ID" value="MDR6206680.1"/>
    <property type="molecule type" value="Genomic_DNA"/>
</dbReference>
<dbReference type="AlphaFoldDB" id="A0ABD5CN64"/>
<sequence>MSLRQYATFIPGQRRLSASKARVRPQASYLRMAAC</sequence>
<gene>
    <name evidence="1" type="ORF">QF025_005400</name>
</gene>
<comment type="caution">
    <text evidence="1">The sequence shown here is derived from an EMBL/GenBank/DDBJ whole genome shotgun (WGS) entry which is preliminary data.</text>
</comment>
<proteinExistence type="predicted"/>